<dbReference type="CDD" id="cd06124">
    <property type="entry name" value="cupin_NimR-like_N"/>
    <property type="match status" value="1"/>
</dbReference>
<protein>
    <submittedName>
        <fullName evidence="6">AraC family transcriptional regulator</fullName>
    </submittedName>
</protein>
<dbReference type="RefSeq" id="WP_166951266.1">
    <property type="nucleotide sequence ID" value="NZ_JAARLZ010000012.1"/>
</dbReference>
<dbReference type="EMBL" id="JAARLZ010000012">
    <property type="protein sequence ID" value="NII08445.1"/>
    <property type="molecule type" value="Genomic_DNA"/>
</dbReference>
<comment type="caution">
    <text evidence="6">The sequence shown here is derived from an EMBL/GenBank/DDBJ whole genome shotgun (WGS) entry which is preliminary data.</text>
</comment>
<dbReference type="InterPro" id="IPR020449">
    <property type="entry name" value="Tscrpt_reg_AraC-type_HTH"/>
</dbReference>
<name>A0A7X5UDD7_9GAMM</name>
<dbReference type="Pfam" id="PF12833">
    <property type="entry name" value="HTH_18"/>
    <property type="match status" value="1"/>
</dbReference>
<evidence type="ECO:0000259" key="5">
    <source>
        <dbReference type="PROSITE" id="PS01124"/>
    </source>
</evidence>
<dbReference type="InterPro" id="IPR011051">
    <property type="entry name" value="RmlC_Cupin_sf"/>
</dbReference>
<dbReference type="SUPFAM" id="SSF46689">
    <property type="entry name" value="Homeodomain-like"/>
    <property type="match status" value="1"/>
</dbReference>
<dbReference type="GO" id="GO:0043565">
    <property type="term" value="F:sequence-specific DNA binding"/>
    <property type="evidence" value="ECO:0007669"/>
    <property type="project" value="InterPro"/>
</dbReference>
<dbReference type="InterPro" id="IPR018062">
    <property type="entry name" value="HTH_AraC-typ_CS"/>
</dbReference>
<gene>
    <name evidence="6" type="ORF">HBF25_18840</name>
</gene>
<evidence type="ECO:0000256" key="3">
    <source>
        <dbReference type="ARBA" id="ARBA00023125"/>
    </source>
</evidence>
<accession>A0A7X5UDD7</accession>
<evidence type="ECO:0000256" key="2">
    <source>
        <dbReference type="ARBA" id="ARBA00023015"/>
    </source>
</evidence>
<dbReference type="PROSITE" id="PS00041">
    <property type="entry name" value="HTH_ARAC_FAMILY_1"/>
    <property type="match status" value="1"/>
</dbReference>
<keyword evidence="1" id="KW-0678">Repressor</keyword>
<evidence type="ECO:0000313" key="6">
    <source>
        <dbReference type="EMBL" id="NII08445.1"/>
    </source>
</evidence>
<dbReference type="SMART" id="SM00342">
    <property type="entry name" value="HTH_ARAC"/>
    <property type="match status" value="1"/>
</dbReference>
<dbReference type="PANTHER" id="PTHR11019:SF199">
    <property type="entry name" value="HTH-TYPE TRANSCRIPTIONAL REGULATOR NIMR"/>
    <property type="match status" value="1"/>
</dbReference>
<dbReference type="InterPro" id="IPR018060">
    <property type="entry name" value="HTH_AraC"/>
</dbReference>
<sequence length="259" mass="27920">MADYVATYLPLPAGQSIVAVRGTNPAGHRSLPHRHPEGQLLGSVRGLLTVGTEQGVGVVPAIHAVWMPPHCVHWARSHGAMDGWTVYVDEPACMNLPSRPCAIRSSALLREAVFRAASWLPGERTAADERVAGVILDEIGSLPSESFGLPLPSDPRLLRVATALIDDPSDQRGVTYWAAVAAVSERTLGRGFIAETGFHFSAWRQRARLLKALEMLADQRPVVTIALDLGYATASAFIALFRRVLGETPASYRARLMGA</sequence>
<dbReference type="InterPro" id="IPR009057">
    <property type="entry name" value="Homeodomain-like_sf"/>
</dbReference>
<evidence type="ECO:0000313" key="7">
    <source>
        <dbReference type="Proteomes" id="UP000490980"/>
    </source>
</evidence>
<keyword evidence="2" id="KW-0805">Transcription regulation</keyword>
<dbReference type="FunFam" id="1.10.10.60:FF:000132">
    <property type="entry name" value="AraC family transcriptional regulator"/>
    <property type="match status" value="1"/>
</dbReference>
<dbReference type="PROSITE" id="PS01124">
    <property type="entry name" value="HTH_ARAC_FAMILY_2"/>
    <property type="match status" value="1"/>
</dbReference>
<dbReference type="Gene3D" id="2.60.120.10">
    <property type="entry name" value="Jelly Rolls"/>
    <property type="match status" value="1"/>
</dbReference>
<dbReference type="PANTHER" id="PTHR11019">
    <property type="entry name" value="HTH-TYPE TRANSCRIPTIONAL REGULATOR NIMR"/>
    <property type="match status" value="1"/>
</dbReference>
<keyword evidence="3" id="KW-0238">DNA-binding</keyword>
<keyword evidence="4" id="KW-0804">Transcription</keyword>
<organism evidence="6 7">
    <name type="scientific">Luteibacter anthropi</name>
    <dbReference type="NCBI Taxonomy" id="564369"/>
    <lineage>
        <taxon>Bacteria</taxon>
        <taxon>Pseudomonadati</taxon>
        <taxon>Pseudomonadota</taxon>
        <taxon>Gammaproteobacteria</taxon>
        <taxon>Lysobacterales</taxon>
        <taxon>Rhodanobacteraceae</taxon>
        <taxon>Luteibacter</taxon>
    </lineage>
</organism>
<evidence type="ECO:0000256" key="1">
    <source>
        <dbReference type="ARBA" id="ARBA00022491"/>
    </source>
</evidence>
<keyword evidence="7" id="KW-1185">Reference proteome</keyword>
<dbReference type="Gene3D" id="1.10.10.60">
    <property type="entry name" value="Homeodomain-like"/>
    <property type="match status" value="1"/>
</dbReference>
<reference evidence="6 7" key="1">
    <citation type="submission" date="2020-03" db="EMBL/GenBank/DDBJ databases">
        <authorList>
            <person name="Lai Q."/>
        </authorList>
    </citation>
    <scope>NUCLEOTIDE SEQUENCE [LARGE SCALE GENOMIC DNA]</scope>
    <source>
        <strain evidence="6 7">CCUG 25036</strain>
    </source>
</reference>
<proteinExistence type="predicted"/>
<evidence type="ECO:0000256" key="4">
    <source>
        <dbReference type="ARBA" id="ARBA00023163"/>
    </source>
</evidence>
<dbReference type="GO" id="GO:0003700">
    <property type="term" value="F:DNA-binding transcription factor activity"/>
    <property type="evidence" value="ECO:0007669"/>
    <property type="project" value="InterPro"/>
</dbReference>
<dbReference type="Proteomes" id="UP000490980">
    <property type="component" value="Unassembled WGS sequence"/>
</dbReference>
<dbReference type="AlphaFoldDB" id="A0A7X5UDD7"/>
<dbReference type="PRINTS" id="PR00032">
    <property type="entry name" value="HTHARAC"/>
</dbReference>
<dbReference type="InterPro" id="IPR014710">
    <property type="entry name" value="RmlC-like_jellyroll"/>
</dbReference>
<dbReference type="SUPFAM" id="SSF51182">
    <property type="entry name" value="RmlC-like cupins"/>
    <property type="match status" value="1"/>
</dbReference>
<feature type="domain" description="HTH araC/xylS-type" evidence="5">
    <location>
        <begin position="158"/>
        <end position="255"/>
    </location>
</feature>